<organism evidence="4 5">
    <name type="scientific">Streptomyces albus</name>
    <dbReference type="NCBI Taxonomy" id="1888"/>
    <lineage>
        <taxon>Bacteria</taxon>
        <taxon>Bacillati</taxon>
        <taxon>Actinomycetota</taxon>
        <taxon>Actinomycetes</taxon>
        <taxon>Kitasatosporales</taxon>
        <taxon>Streptomycetaceae</taxon>
        <taxon>Streptomyces</taxon>
    </lineage>
</organism>
<dbReference type="AlphaFoldDB" id="A0A8H1L631"/>
<dbReference type="PROSITE" id="PS51898">
    <property type="entry name" value="TYR_RECOMBINASE"/>
    <property type="match status" value="1"/>
</dbReference>
<dbReference type="GeneID" id="75186125"/>
<dbReference type="Gene3D" id="1.10.443.10">
    <property type="entry name" value="Intergrase catalytic core"/>
    <property type="match status" value="1"/>
</dbReference>
<dbReference type="Proteomes" id="UP000298111">
    <property type="component" value="Unassembled WGS sequence"/>
</dbReference>
<proteinExistence type="predicted"/>
<gene>
    <name evidence="4" type="ORF">D8771_24750</name>
</gene>
<evidence type="ECO:0000256" key="2">
    <source>
        <dbReference type="SAM" id="MobiDB-lite"/>
    </source>
</evidence>
<dbReference type="InterPro" id="IPR013762">
    <property type="entry name" value="Integrase-like_cat_sf"/>
</dbReference>
<dbReference type="EMBL" id="RCIY01000087">
    <property type="protein sequence ID" value="TGG78420.1"/>
    <property type="molecule type" value="Genomic_DNA"/>
</dbReference>
<reference evidence="4 5" key="1">
    <citation type="submission" date="2018-10" db="EMBL/GenBank/DDBJ databases">
        <title>Isolation of pseudouridimycin from Streptomyces albus DSM 40763.</title>
        <authorList>
            <person name="Rosenqvist P."/>
            <person name="Metsae-Ketelae M."/>
            <person name="Virta P."/>
        </authorList>
    </citation>
    <scope>NUCLEOTIDE SEQUENCE [LARGE SCALE GENOMIC DNA]</scope>
    <source>
        <strain evidence="4 5">DSM 40763</strain>
    </source>
</reference>
<feature type="region of interest" description="Disordered" evidence="2">
    <location>
        <begin position="545"/>
        <end position="564"/>
    </location>
</feature>
<keyword evidence="1" id="KW-0233">DNA recombination</keyword>
<dbReference type="SUPFAM" id="SSF56349">
    <property type="entry name" value="DNA breaking-rejoining enzymes"/>
    <property type="match status" value="1"/>
</dbReference>
<dbReference type="InterPro" id="IPR011010">
    <property type="entry name" value="DNA_brk_join_enz"/>
</dbReference>
<dbReference type="GO" id="GO:0015074">
    <property type="term" value="P:DNA integration"/>
    <property type="evidence" value="ECO:0007669"/>
    <property type="project" value="InterPro"/>
</dbReference>
<evidence type="ECO:0000313" key="4">
    <source>
        <dbReference type="EMBL" id="TGG78420.1"/>
    </source>
</evidence>
<dbReference type="CDD" id="cd00397">
    <property type="entry name" value="DNA_BRE_C"/>
    <property type="match status" value="1"/>
</dbReference>
<protein>
    <submittedName>
        <fullName evidence="4">Site-specific integrase</fullName>
    </submittedName>
</protein>
<dbReference type="RefSeq" id="WP_135567428.1">
    <property type="nucleotide sequence ID" value="NZ_CP103061.1"/>
</dbReference>
<sequence>MTAAPRLRPAPEPAAVDDSTARLTAAVSVAFLTEVGWNPHAEVLAPPADHPLLSRGLCQVPKCGARANANGLCPSCRNRFRKCSLELEEFLKVPRGAYRKGQVVLCQVPGCPRTRKGLKTGLCSNHNIQYLRSYQHLTVAEFVVQPRVRPQRDLGECQVAVCTRRRDITSAAFCFAHGRQWALHRRRDPAIRREEWARLADPVAAGHEVVLRGLPPRVIVEILLGLQSRCQQGVSTTPSNLRSLVHCARQHAVDTLADLPERPARNAGYILDAALAAAACALSSPEEERRKDVWNLRVFGHRNELSFAGLRQLWLREAAKRWAADDLPRRRGRHVQGVLHSRISSLARLSDSLHLQRDDHGNDPTALGRRDIENFLNRLVFLRDSGEISSDQRLHICRTAGRILRDFRALGLTEPGEPAAGLPPAFTIRRGIDVPAGVVRTGQSRDLPPEVLRQLYDALPSLGGPGSHYPAAVEVLMDTGRRPNEIIRLGHDCLATDEDNKYVLRFTDAKNNREDQRLPITDTTAAVLRKQQRLVRSRYPDTPTSALKLFPARNRNPDGTRSATEAGLGTAHRKWVNQLPPLLLHDGSEFAKDAVTLYAYRHSYAQRHADAGTPPDVLRDLLAHEHIGTTQTYYRVTEKRIRTAIDKVVTYQFDRHGNRVWPAAKALLDHEHARMRVGSVAVPFGTCSEPSNVKAGGHACPFRFRCLGCGHFRTDPSYLPELRDYLHTLLRDRERLRAATELDAWAAAEATPSDDEINRLRALIRRTEQAVDDLTEEDRTTLDEAVRALRKVRQVVHLGMPGVAPPRTDPRLERDA</sequence>
<dbReference type="Pfam" id="PF00589">
    <property type="entry name" value="Phage_integrase"/>
    <property type="match status" value="1"/>
</dbReference>
<evidence type="ECO:0000313" key="5">
    <source>
        <dbReference type="Proteomes" id="UP000298111"/>
    </source>
</evidence>
<accession>A0A8H1L631</accession>
<evidence type="ECO:0000259" key="3">
    <source>
        <dbReference type="PROSITE" id="PS51898"/>
    </source>
</evidence>
<dbReference type="GO" id="GO:0003677">
    <property type="term" value="F:DNA binding"/>
    <property type="evidence" value="ECO:0007669"/>
    <property type="project" value="InterPro"/>
</dbReference>
<evidence type="ECO:0000256" key="1">
    <source>
        <dbReference type="ARBA" id="ARBA00023172"/>
    </source>
</evidence>
<feature type="domain" description="Tyr recombinase" evidence="3">
    <location>
        <begin position="442"/>
        <end position="646"/>
    </location>
</feature>
<dbReference type="InterPro" id="IPR002104">
    <property type="entry name" value="Integrase_catalytic"/>
</dbReference>
<name>A0A8H1L631_9ACTN</name>
<dbReference type="GO" id="GO:0006310">
    <property type="term" value="P:DNA recombination"/>
    <property type="evidence" value="ECO:0007669"/>
    <property type="project" value="UniProtKB-KW"/>
</dbReference>
<comment type="caution">
    <text evidence="4">The sequence shown here is derived from an EMBL/GenBank/DDBJ whole genome shotgun (WGS) entry which is preliminary data.</text>
</comment>